<feature type="region of interest" description="Disordered" evidence="1">
    <location>
        <begin position="33"/>
        <end position="154"/>
    </location>
</feature>
<accession>A0AA39XFR0</accession>
<dbReference type="Proteomes" id="UP001175000">
    <property type="component" value="Unassembled WGS sequence"/>
</dbReference>
<evidence type="ECO:0000313" key="3">
    <source>
        <dbReference type="Proteomes" id="UP001175000"/>
    </source>
</evidence>
<name>A0AA39XFR0_9PEZI</name>
<evidence type="ECO:0000256" key="1">
    <source>
        <dbReference type="SAM" id="MobiDB-lite"/>
    </source>
</evidence>
<evidence type="ECO:0000313" key="2">
    <source>
        <dbReference type="EMBL" id="KAK0633168.1"/>
    </source>
</evidence>
<organism evidence="2 3">
    <name type="scientific">Immersiella caudata</name>
    <dbReference type="NCBI Taxonomy" id="314043"/>
    <lineage>
        <taxon>Eukaryota</taxon>
        <taxon>Fungi</taxon>
        <taxon>Dikarya</taxon>
        <taxon>Ascomycota</taxon>
        <taxon>Pezizomycotina</taxon>
        <taxon>Sordariomycetes</taxon>
        <taxon>Sordariomycetidae</taxon>
        <taxon>Sordariales</taxon>
        <taxon>Lasiosphaeriaceae</taxon>
        <taxon>Immersiella</taxon>
    </lineage>
</organism>
<comment type="caution">
    <text evidence="2">The sequence shown here is derived from an EMBL/GenBank/DDBJ whole genome shotgun (WGS) entry which is preliminary data.</text>
</comment>
<feature type="compositionally biased region" description="Basic and acidic residues" evidence="1">
    <location>
        <begin position="72"/>
        <end position="86"/>
    </location>
</feature>
<sequence>MIPLFPTLAISWHHCWCADSFTSGVPLRPCRRRPVKSAPKRPDGGGTICQRFSVPRPTAITRSYDESPPQRGADRILTHRRTEEGLHVSTQMRPPSSLSAANSTQAHPGEGGNQASSARGLPACLSALTRNGKSGTKKEEQRRDRCRVTGKTAG</sequence>
<protein>
    <submittedName>
        <fullName evidence="2">Uncharacterized protein</fullName>
    </submittedName>
</protein>
<feature type="compositionally biased region" description="Basic and acidic residues" evidence="1">
    <location>
        <begin position="136"/>
        <end position="147"/>
    </location>
</feature>
<dbReference type="AlphaFoldDB" id="A0AA39XFR0"/>
<gene>
    <name evidence="2" type="ORF">B0T14DRAFT_56401</name>
</gene>
<feature type="compositionally biased region" description="Polar residues" evidence="1">
    <location>
        <begin position="88"/>
        <end position="106"/>
    </location>
</feature>
<keyword evidence="3" id="KW-1185">Reference proteome</keyword>
<proteinExistence type="predicted"/>
<dbReference type="EMBL" id="JAULSU010000001">
    <property type="protein sequence ID" value="KAK0633168.1"/>
    <property type="molecule type" value="Genomic_DNA"/>
</dbReference>
<reference evidence="2" key="1">
    <citation type="submission" date="2023-06" db="EMBL/GenBank/DDBJ databases">
        <title>Genome-scale phylogeny and comparative genomics of the fungal order Sordariales.</title>
        <authorList>
            <consortium name="Lawrence Berkeley National Laboratory"/>
            <person name="Hensen N."/>
            <person name="Bonometti L."/>
            <person name="Westerberg I."/>
            <person name="Brannstrom I.O."/>
            <person name="Guillou S."/>
            <person name="Cros-Aarteil S."/>
            <person name="Calhoun S."/>
            <person name="Haridas S."/>
            <person name="Kuo A."/>
            <person name="Mondo S."/>
            <person name="Pangilinan J."/>
            <person name="Riley R."/>
            <person name="Labutti K."/>
            <person name="Andreopoulos B."/>
            <person name="Lipzen A."/>
            <person name="Chen C."/>
            <person name="Yanf M."/>
            <person name="Daum C."/>
            <person name="Ng V."/>
            <person name="Clum A."/>
            <person name="Steindorff A."/>
            <person name="Ohm R."/>
            <person name="Martin F."/>
            <person name="Silar P."/>
            <person name="Natvig D."/>
            <person name="Lalanne C."/>
            <person name="Gautier V."/>
            <person name="Ament-Velasquez S.L."/>
            <person name="Kruys A."/>
            <person name="Hutchinson M.I."/>
            <person name="Powell A.J."/>
            <person name="Barry K."/>
            <person name="Miller A.N."/>
            <person name="Grigoriev I.V."/>
            <person name="Debuchy R."/>
            <person name="Gladieux P."/>
            <person name="Thoren M.H."/>
            <person name="Johannesson H."/>
        </authorList>
    </citation>
    <scope>NUCLEOTIDE SEQUENCE</scope>
    <source>
        <strain evidence="2">CBS 606.72</strain>
    </source>
</reference>